<protein>
    <submittedName>
        <fullName evidence="3">Uncharacterized protein</fullName>
    </submittedName>
</protein>
<evidence type="ECO:0000313" key="3">
    <source>
        <dbReference type="EMBL" id="KAK7584063.1"/>
    </source>
</evidence>
<feature type="coiled-coil region" evidence="1">
    <location>
        <begin position="358"/>
        <end position="395"/>
    </location>
</feature>
<feature type="compositionally biased region" description="Basic and acidic residues" evidence="2">
    <location>
        <begin position="434"/>
        <end position="447"/>
    </location>
</feature>
<evidence type="ECO:0000256" key="1">
    <source>
        <dbReference type="SAM" id="Coils"/>
    </source>
</evidence>
<feature type="compositionally biased region" description="Basic and acidic residues" evidence="2">
    <location>
        <begin position="463"/>
        <end position="478"/>
    </location>
</feature>
<dbReference type="EMBL" id="JBBCAQ010000032">
    <property type="protein sequence ID" value="KAK7584063.1"/>
    <property type="molecule type" value="Genomic_DNA"/>
</dbReference>
<sequence length="478" mass="54778">MALGLSVVPLLRCNTFAARRFPSVKSLSSPKTVIGVAEDYEHNLCLNVNSIHSFLPAPTRTRMHIPALYMSDQFFTSLQFTRSVEGESAMQNDDFSVAQPSCINDLPEKLLMSGITFPGIFDKLGRSMIIYDAETVKRSELTERDVASVISYYSNINKKIEKHHNGMSILVISPSTSPEIDLLDKSLSLISNFVHIDCVLITWKRSDHHRVRHFRSGSNHSTRSNVLNISKVKSRILTESDSLEEYIEWIYIPSEYGGQSTHDQLEWVQFYKEVEPFLTKCHACGRRLVSVMSEIKSNEGVSLSRRQLYQQQRQLTRVLNDVELLRLRKDGPTILAQIEDRVQWLPNSYDVSISAERCDRLFAEVEKSAKRIEQLVEKRKEKLKELIRIKALEEEANQRYQPQYSDCSMTKQYLLAPKYPTTGTEYTNQTQSSKEMRKGGLRNKKDNGTNIWPSTKPKAPSNVDRKYKGDENPKQTNG</sequence>
<proteinExistence type="predicted"/>
<organism evidence="3 4">
    <name type="scientific">Parthenolecanium corni</name>
    <dbReference type="NCBI Taxonomy" id="536013"/>
    <lineage>
        <taxon>Eukaryota</taxon>
        <taxon>Metazoa</taxon>
        <taxon>Ecdysozoa</taxon>
        <taxon>Arthropoda</taxon>
        <taxon>Hexapoda</taxon>
        <taxon>Insecta</taxon>
        <taxon>Pterygota</taxon>
        <taxon>Neoptera</taxon>
        <taxon>Paraneoptera</taxon>
        <taxon>Hemiptera</taxon>
        <taxon>Sternorrhyncha</taxon>
        <taxon>Coccoidea</taxon>
        <taxon>Coccidae</taxon>
        <taxon>Parthenolecanium</taxon>
    </lineage>
</organism>
<dbReference type="PANTHER" id="PTHR45845:SF3">
    <property type="entry name" value="PURATROPHIN-1-LIKE, ISOFORM A"/>
    <property type="match status" value="1"/>
</dbReference>
<evidence type="ECO:0000313" key="4">
    <source>
        <dbReference type="Proteomes" id="UP001367676"/>
    </source>
</evidence>
<dbReference type="InterPro" id="IPR052231">
    <property type="entry name" value="Rho_GEF_signaling-related"/>
</dbReference>
<comment type="caution">
    <text evidence="3">The sequence shown here is derived from an EMBL/GenBank/DDBJ whole genome shotgun (WGS) entry which is preliminary data.</text>
</comment>
<keyword evidence="1" id="KW-0175">Coiled coil</keyword>
<feature type="region of interest" description="Disordered" evidence="2">
    <location>
        <begin position="421"/>
        <end position="478"/>
    </location>
</feature>
<keyword evidence="4" id="KW-1185">Reference proteome</keyword>
<dbReference type="PANTHER" id="PTHR45845">
    <property type="entry name" value="RHO GUANINE NUCLEOTIDE EXCHANGE FACTOR-RELATED"/>
    <property type="match status" value="1"/>
</dbReference>
<reference evidence="3 4" key="1">
    <citation type="submission" date="2024-03" db="EMBL/GenBank/DDBJ databases">
        <title>Adaptation during the transition from Ophiocordyceps entomopathogen to insect associate is accompanied by gene loss and intensified selection.</title>
        <authorList>
            <person name="Ward C.M."/>
            <person name="Onetto C.A."/>
            <person name="Borneman A.R."/>
        </authorList>
    </citation>
    <scope>NUCLEOTIDE SEQUENCE [LARGE SCALE GENOMIC DNA]</scope>
    <source>
        <strain evidence="3">AWRI1</strain>
        <tissue evidence="3">Single Adult Female</tissue>
    </source>
</reference>
<dbReference type="AlphaFoldDB" id="A0AAN9THE5"/>
<accession>A0AAN9THE5</accession>
<evidence type="ECO:0000256" key="2">
    <source>
        <dbReference type="SAM" id="MobiDB-lite"/>
    </source>
</evidence>
<dbReference type="Proteomes" id="UP001367676">
    <property type="component" value="Unassembled WGS sequence"/>
</dbReference>
<name>A0AAN9THE5_9HEMI</name>
<gene>
    <name evidence="3" type="ORF">V9T40_005026</name>
</gene>
<feature type="compositionally biased region" description="Polar residues" evidence="2">
    <location>
        <begin position="421"/>
        <end position="433"/>
    </location>
</feature>